<dbReference type="OrthoDB" id="5840532at2759"/>
<evidence type="ECO:0000256" key="11">
    <source>
        <dbReference type="ARBA" id="ARBA00082544"/>
    </source>
</evidence>
<protein>
    <recommendedName>
        <fullName evidence="10">Short-chain dehydrogenase/reductase 3</fullName>
    </recommendedName>
    <alternativeName>
        <fullName evidence="11">Retinal short-chain dehydrogenase/reductase 1</fullName>
    </alternativeName>
</protein>
<dbReference type="GO" id="GO:0005811">
    <property type="term" value="C:lipid droplet"/>
    <property type="evidence" value="ECO:0007669"/>
    <property type="project" value="TreeGrafter"/>
</dbReference>
<dbReference type="PANTHER" id="PTHR24322">
    <property type="entry name" value="PKSB"/>
    <property type="match status" value="1"/>
</dbReference>
<comment type="similarity">
    <text evidence="2 12">Belongs to the short-chain dehydrogenases/reductases (SDR) family.</text>
</comment>
<evidence type="ECO:0000313" key="15">
    <source>
        <dbReference type="Proteomes" id="UP000283509"/>
    </source>
</evidence>
<comment type="subcellular location">
    <subcellularLocation>
        <location evidence="1">Membrane</location>
        <topology evidence="1">Multi-pass membrane protein</topology>
    </subcellularLocation>
</comment>
<evidence type="ECO:0000256" key="13">
    <source>
        <dbReference type="SAM" id="Phobius"/>
    </source>
</evidence>
<gene>
    <name evidence="14" type="ORF">C7M84_024178</name>
</gene>
<comment type="caution">
    <text evidence="14">The sequence shown here is derived from an EMBL/GenBank/DDBJ whole genome shotgun (WGS) entry which is preliminary data.</text>
</comment>
<name>A0A423U1Q9_PENVA</name>
<evidence type="ECO:0000256" key="7">
    <source>
        <dbReference type="ARBA" id="ARBA00023098"/>
    </source>
</evidence>
<dbReference type="PRINTS" id="PR00081">
    <property type="entry name" value="GDHRDH"/>
</dbReference>
<dbReference type="Proteomes" id="UP000283509">
    <property type="component" value="Unassembled WGS sequence"/>
</dbReference>
<evidence type="ECO:0000256" key="2">
    <source>
        <dbReference type="ARBA" id="ARBA00006484"/>
    </source>
</evidence>
<sequence length="341" mass="37824">MTVGLITVTNCLITVYIFLRLKERTVHCQPPKMIGIIMIVYQSILLVFDFVNLVFRAILLTLQAAWRIVVPPPKKSVVGEIVLITGAGHGIGRELSLQLARLGAKVVCLDIDEANNQKTVADICREGGAAYGYKCDVTSRDNVRTVSNEIRENVGEITILVNNAGIMPCKPFIKHTPEDIEKIFKVNVFAHFWMLKEWLPTFMAMGRGHVVAMSSLAGLVATSNVVPYCASKYAVRGLMDGLVEEMRYGGRNPNIKFTCVHPFVVDTGLAKKPRIRFPSVTPVLTPETAAEAIISAIQLEKSEVLIPFQAALIHFIVRFLPREVQKAFLDFMDTGVDEHDS</sequence>
<keyword evidence="4" id="KW-0521">NADP</keyword>
<feature type="transmembrane region" description="Helical" evidence="13">
    <location>
        <begin position="6"/>
        <end position="21"/>
    </location>
</feature>
<evidence type="ECO:0000313" key="14">
    <source>
        <dbReference type="EMBL" id="ROT82646.1"/>
    </source>
</evidence>
<evidence type="ECO:0000256" key="1">
    <source>
        <dbReference type="ARBA" id="ARBA00004141"/>
    </source>
</evidence>
<keyword evidence="6" id="KW-0560">Oxidoreductase</keyword>
<dbReference type="InterPro" id="IPR036291">
    <property type="entry name" value="NAD(P)-bd_dom_sf"/>
</dbReference>
<dbReference type="STRING" id="6689.A0A423U1Q9"/>
<dbReference type="Pfam" id="PF00106">
    <property type="entry name" value="adh_short"/>
    <property type="match status" value="1"/>
</dbReference>
<comment type="function">
    <text evidence="9">Catalyzes the reduction of all-trans-retinal to all-trans-retinol in the presence of NADPH.</text>
</comment>
<evidence type="ECO:0000256" key="3">
    <source>
        <dbReference type="ARBA" id="ARBA00022692"/>
    </source>
</evidence>
<keyword evidence="15" id="KW-1185">Reference proteome</keyword>
<keyword evidence="5 13" id="KW-1133">Transmembrane helix</keyword>
<dbReference type="GO" id="GO:0052650">
    <property type="term" value="F:all-trans-retinol dehydrogenase (NADP+) activity"/>
    <property type="evidence" value="ECO:0007669"/>
    <property type="project" value="UniProtKB-ARBA"/>
</dbReference>
<evidence type="ECO:0000256" key="9">
    <source>
        <dbReference type="ARBA" id="ARBA00059620"/>
    </source>
</evidence>
<dbReference type="AlphaFoldDB" id="A0A423U1Q9"/>
<reference evidence="14 15" key="1">
    <citation type="submission" date="2018-04" db="EMBL/GenBank/DDBJ databases">
        <authorList>
            <person name="Zhang X."/>
            <person name="Yuan J."/>
            <person name="Li F."/>
            <person name="Xiang J."/>
        </authorList>
    </citation>
    <scope>NUCLEOTIDE SEQUENCE [LARGE SCALE GENOMIC DNA]</scope>
    <source>
        <tissue evidence="14">Muscle</tissue>
    </source>
</reference>
<evidence type="ECO:0000256" key="8">
    <source>
        <dbReference type="ARBA" id="ARBA00023136"/>
    </source>
</evidence>
<evidence type="ECO:0000256" key="4">
    <source>
        <dbReference type="ARBA" id="ARBA00022857"/>
    </source>
</evidence>
<dbReference type="CDD" id="cd05339">
    <property type="entry name" value="17beta-HSDXI-like_SDR_c"/>
    <property type="match status" value="1"/>
</dbReference>
<dbReference type="PANTHER" id="PTHR24322:SF736">
    <property type="entry name" value="RETINOL DEHYDROGENASE 10"/>
    <property type="match status" value="1"/>
</dbReference>
<dbReference type="Gene3D" id="3.40.50.720">
    <property type="entry name" value="NAD(P)-binding Rossmann-like Domain"/>
    <property type="match status" value="1"/>
</dbReference>
<dbReference type="GO" id="GO:0016020">
    <property type="term" value="C:membrane"/>
    <property type="evidence" value="ECO:0007669"/>
    <property type="project" value="UniProtKB-SubCell"/>
</dbReference>
<reference evidence="14 15" key="2">
    <citation type="submission" date="2019-01" db="EMBL/GenBank/DDBJ databases">
        <title>The decoding of complex shrimp genome reveals the adaptation for benthos swimmer, frequently molting mechanism and breeding impact on genome.</title>
        <authorList>
            <person name="Sun Y."/>
            <person name="Gao Y."/>
            <person name="Yu Y."/>
        </authorList>
    </citation>
    <scope>NUCLEOTIDE SEQUENCE [LARGE SCALE GENOMIC DNA]</scope>
    <source>
        <tissue evidence="14">Muscle</tissue>
    </source>
</reference>
<evidence type="ECO:0000256" key="6">
    <source>
        <dbReference type="ARBA" id="ARBA00023002"/>
    </source>
</evidence>
<evidence type="ECO:0000256" key="5">
    <source>
        <dbReference type="ARBA" id="ARBA00022989"/>
    </source>
</evidence>
<keyword evidence="3 13" id="KW-0812">Transmembrane</keyword>
<dbReference type="InterPro" id="IPR002347">
    <property type="entry name" value="SDR_fam"/>
</dbReference>
<evidence type="ECO:0000256" key="12">
    <source>
        <dbReference type="RuleBase" id="RU000363"/>
    </source>
</evidence>
<dbReference type="PRINTS" id="PR00080">
    <property type="entry name" value="SDRFAMILY"/>
</dbReference>
<dbReference type="SUPFAM" id="SSF51735">
    <property type="entry name" value="NAD(P)-binding Rossmann-fold domains"/>
    <property type="match status" value="1"/>
</dbReference>
<dbReference type="FunFam" id="3.40.50.720:FF:000131">
    <property type="entry name" value="Short-chain dehydrogenase/reductase 3"/>
    <property type="match status" value="1"/>
</dbReference>
<keyword evidence="7" id="KW-0443">Lipid metabolism</keyword>
<dbReference type="EMBL" id="QCYY01000791">
    <property type="protein sequence ID" value="ROT82646.1"/>
    <property type="molecule type" value="Genomic_DNA"/>
</dbReference>
<keyword evidence="8 13" id="KW-0472">Membrane</keyword>
<organism evidence="14 15">
    <name type="scientific">Penaeus vannamei</name>
    <name type="common">Whiteleg shrimp</name>
    <name type="synonym">Litopenaeus vannamei</name>
    <dbReference type="NCBI Taxonomy" id="6689"/>
    <lineage>
        <taxon>Eukaryota</taxon>
        <taxon>Metazoa</taxon>
        <taxon>Ecdysozoa</taxon>
        <taxon>Arthropoda</taxon>
        <taxon>Crustacea</taxon>
        <taxon>Multicrustacea</taxon>
        <taxon>Malacostraca</taxon>
        <taxon>Eumalacostraca</taxon>
        <taxon>Eucarida</taxon>
        <taxon>Decapoda</taxon>
        <taxon>Dendrobranchiata</taxon>
        <taxon>Penaeoidea</taxon>
        <taxon>Penaeidae</taxon>
        <taxon>Penaeus</taxon>
    </lineage>
</organism>
<evidence type="ECO:0000256" key="10">
    <source>
        <dbReference type="ARBA" id="ARBA00068717"/>
    </source>
</evidence>
<accession>A0A423U1Q9</accession>
<feature type="transmembrane region" description="Helical" evidence="13">
    <location>
        <begin position="33"/>
        <end position="55"/>
    </location>
</feature>
<proteinExistence type="inferred from homology"/>